<dbReference type="PANTHER" id="PTHR32215">
    <property type="entry name" value="CILIA- AND FLAGELLA-ASSOCIATED PROTEIN 57"/>
    <property type="match status" value="1"/>
</dbReference>
<dbReference type="InterPro" id="IPR001680">
    <property type="entry name" value="WD40_rpt"/>
</dbReference>
<dbReference type="Gene3D" id="2.130.10.10">
    <property type="entry name" value="YVTN repeat-like/Quinoprotein amine dehydrogenase"/>
    <property type="match status" value="2"/>
</dbReference>
<keyword evidence="6" id="KW-1185">Reference proteome</keyword>
<dbReference type="PROSITE" id="PS50294">
    <property type="entry name" value="WD_REPEATS_REGION"/>
    <property type="match status" value="1"/>
</dbReference>
<evidence type="ECO:0000256" key="2">
    <source>
        <dbReference type="ARBA" id="ARBA00022737"/>
    </source>
</evidence>
<evidence type="ECO:0000256" key="4">
    <source>
        <dbReference type="SAM" id="MobiDB-lite"/>
    </source>
</evidence>
<protein>
    <submittedName>
        <fullName evidence="7">WD_REPEATS_REGION domain-containing protein</fullName>
    </submittedName>
</protein>
<evidence type="ECO:0000256" key="1">
    <source>
        <dbReference type="ARBA" id="ARBA00022574"/>
    </source>
</evidence>
<dbReference type="InterPro" id="IPR052993">
    <property type="entry name" value="CFA-57"/>
</dbReference>
<evidence type="ECO:0000256" key="3">
    <source>
        <dbReference type="PROSITE-ProRule" id="PRU00221"/>
    </source>
</evidence>
<dbReference type="InterPro" id="IPR036322">
    <property type="entry name" value="WD40_repeat_dom_sf"/>
</dbReference>
<proteinExistence type="predicted"/>
<gene>
    <name evidence="5" type="ORF">TTAC_LOCUS2604</name>
</gene>
<dbReference type="PANTHER" id="PTHR32215:SF0">
    <property type="entry name" value="CILIA- AND FLAGELLA-ASSOCIATED PROTEIN 57"/>
    <property type="match status" value="1"/>
</dbReference>
<dbReference type="SUPFAM" id="SSF50960">
    <property type="entry name" value="TolB, C-terminal domain"/>
    <property type="match status" value="1"/>
</dbReference>
<reference evidence="5 6" key="2">
    <citation type="submission" date="2018-11" db="EMBL/GenBank/DDBJ databases">
        <authorList>
            <consortium name="Pathogen Informatics"/>
        </authorList>
    </citation>
    <scope>NUCLEOTIDE SEQUENCE [LARGE SCALE GENOMIC DNA]</scope>
</reference>
<evidence type="ECO:0000313" key="5">
    <source>
        <dbReference type="EMBL" id="VDM20630.1"/>
    </source>
</evidence>
<feature type="repeat" description="WD" evidence="3">
    <location>
        <begin position="366"/>
        <end position="407"/>
    </location>
</feature>
<dbReference type="Pfam" id="PF00400">
    <property type="entry name" value="WD40"/>
    <property type="match status" value="2"/>
</dbReference>
<evidence type="ECO:0000313" key="7">
    <source>
        <dbReference type="WBParaSite" id="TTAC_0000261801-mRNA-1"/>
    </source>
</evidence>
<dbReference type="WBParaSite" id="TTAC_0000261801-mRNA-1">
    <property type="protein sequence ID" value="TTAC_0000261801-mRNA-1"/>
    <property type="gene ID" value="TTAC_0000261801"/>
</dbReference>
<keyword evidence="2" id="KW-0677">Repeat</keyword>
<dbReference type="InterPro" id="IPR015943">
    <property type="entry name" value="WD40/YVTN_repeat-like_dom_sf"/>
</dbReference>
<dbReference type="SUPFAM" id="SSF50978">
    <property type="entry name" value="WD40 repeat-like"/>
    <property type="match status" value="1"/>
</dbReference>
<dbReference type="EMBL" id="UYWX01001274">
    <property type="protein sequence ID" value="VDM20630.1"/>
    <property type="molecule type" value="Genomic_DNA"/>
</dbReference>
<dbReference type="SMART" id="SM00320">
    <property type="entry name" value="WD40"/>
    <property type="match status" value="3"/>
</dbReference>
<dbReference type="InterPro" id="IPR019775">
    <property type="entry name" value="WD40_repeat_CS"/>
</dbReference>
<feature type="compositionally biased region" description="Polar residues" evidence="4">
    <location>
        <begin position="327"/>
        <end position="336"/>
    </location>
</feature>
<name>A0A0R3WPC8_HYDTA</name>
<dbReference type="STRING" id="6205.A0A0R3WPC8"/>
<dbReference type="OrthoDB" id="10251741at2759"/>
<dbReference type="PROSITE" id="PS00678">
    <property type="entry name" value="WD_REPEATS_1"/>
    <property type="match status" value="1"/>
</dbReference>
<accession>A0A0R3WPC8</accession>
<keyword evidence="1 3" id="KW-0853">WD repeat</keyword>
<reference evidence="7" key="1">
    <citation type="submission" date="2017-02" db="UniProtKB">
        <authorList>
            <consortium name="WormBaseParasite"/>
        </authorList>
    </citation>
    <scope>IDENTIFICATION</scope>
</reference>
<organism evidence="7">
    <name type="scientific">Hydatigena taeniaeformis</name>
    <name type="common">Feline tapeworm</name>
    <name type="synonym">Taenia taeniaeformis</name>
    <dbReference type="NCBI Taxonomy" id="6205"/>
    <lineage>
        <taxon>Eukaryota</taxon>
        <taxon>Metazoa</taxon>
        <taxon>Spiralia</taxon>
        <taxon>Lophotrochozoa</taxon>
        <taxon>Platyhelminthes</taxon>
        <taxon>Cestoda</taxon>
        <taxon>Eucestoda</taxon>
        <taxon>Cyclophyllidea</taxon>
        <taxon>Taeniidae</taxon>
        <taxon>Hydatigera</taxon>
    </lineage>
</organism>
<sequence length="555" mass="62254">MSSMAISPNRRYVALAEKTDDGPCIVIYDLASLKRKKFLRGTGLLAEEFVSISFSPDSLYLVAQSGGPDWILTYWQWEKAKRLATVRTSQGNPIHQVSISLHDSTQLCVIGKDTFRTYKYNEEVIKPIGHCKVDPHNFLCHAWINDERIAVGTEKGTWILINNGELLEEHNINQYLPKDTEQTDDKESSLSSEVPGLTLEGATAIATTSNFVYVACGPGLVHCYKCNRNADNNEEYKSGRRGKSNSENANDGAFYYFRVKEIRIPTDPNMSTDTGLSSNQLITQLCINPSEETLIASTASHQLYTYALFTSDLGADVGVSRWEDTGNNKPRSTNQSTKRRQLSVDAVVAEEEENGVAVSYFHPMTQSFHEGKIVGLDICSRKPLISTCSTDHTVRIWNFETNEHFTITAINTVLVVCSKLELYKEFAEEAYSIALHPLGHFILVGFSDKLRLMNLLIDDIRTFKEFPIRGCKECAFSNGGHLFAAVQGNNIQLYSSTSFALINSLKAHNGKIRCLLWSADDNKLISCGMDGAVYEWDPYAGKSFTFYFHSFVRRY</sequence>
<dbReference type="PROSITE" id="PS50082">
    <property type="entry name" value="WD_REPEATS_2"/>
    <property type="match status" value="2"/>
</dbReference>
<dbReference type="Proteomes" id="UP000274429">
    <property type="component" value="Unassembled WGS sequence"/>
</dbReference>
<feature type="repeat" description="WD" evidence="3">
    <location>
        <begin position="505"/>
        <end position="537"/>
    </location>
</feature>
<evidence type="ECO:0000313" key="6">
    <source>
        <dbReference type="Proteomes" id="UP000274429"/>
    </source>
</evidence>
<feature type="region of interest" description="Disordered" evidence="4">
    <location>
        <begin position="320"/>
        <end position="342"/>
    </location>
</feature>
<dbReference type="AlphaFoldDB" id="A0A0R3WPC8"/>